<dbReference type="FunFam" id="3.30.63.10:FF:000002">
    <property type="entry name" value="Guanylate kinase 1"/>
    <property type="match status" value="1"/>
</dbReference>
<evidence type="ECO:0000256" key="3">
    <source>
        <dbReference type="ARBA" id="ARBA00016296"/>
    </source>
</evidence>
<evidence type="ECO:0000256" key="7">
    <source>
        <dbReference type="ARBA" id="ARBA00022840"/>
    </source>
</evidence>
<dbReference type="InterPro" id="IPR027417">
    <property type="entry name" value="P-loop_NTPase"/>
</dbReference>
<evidence type="ECO:0000256" key="6">
    <source>
        <dbReference type="ARBA" id="ARBA00022777"/>
    </source>
</evidence>
<keyword evidence="5" id="KW-0547">Nucleotide-binding</keyword>
<name>A0A1V5MIA9_UNCT6</name>
<dbReference type="Proteomes" id="UP000485484">
    <property type="component" value="Unassembled WGS sequence"/>
</dbReference>
<dbReference type="InterPro" id="IPR017665">
    <property type="entry name" value="Guanylate_kinase"/>
</dbReference>
<evidence type="ECO:0000256" key="2">
    <source>
        <dbReference type="ARBA" id="ARBA00012961"/>
    </source>
</evidence>
<sequence>MILVLSAPSGTGKTTVLKILQQKYRLPRVITCTTRPPRNGETPGQDYLFVDEKRFLGMMEEGELAEWATVYGHRYGTPKSAIEDRLKAGEPAILALDTQGAASIKALYPETIRVALLPPSRSELAARINQRGRASGETPATIAARLAESEKELASLRDYDHRIINDDPERAADRLYRIIRRAEKNFDRPL</sequence>
<dbReference type="InterPro" id="IPR008145">
    <property type="entry name" value="GK/Ca_channel_bsu"/>
</dbReference>
<dbReference type="CDD" id="cd00071">
    <property type="entry name" value="GMPK"/>
    <property type="match status" value="1"/>
</dbReference>
<dbReference type="Gene3D" id="3.40.50.300">
    <property type="entry name" value="P-loop containing nucleotide triphosphate hydrolases"/>
    <property type="match status" value="1"/>
</dbReference>
<dbReference type="AlphaFoldDB" id="A0A1V5MIA9"/>
<protein>
    <recommendedName>
        <fullName evidence="3">Guanylate kinase</fullName>
        <ecNumber evidence="2">2.7.4.8</ecNumber>
    </recommendedName>
    <alternativeName>
        <fullName evidence="8">GMP kinase</fullName>
    </alternativeName>
</protein>
<proteinExistence type="inferred from homology"/>
<evidence type="ECO:0000259" key="9">
    <source>
        <dbReference type="PROSITE" id="PS50052"/>
    </source>
</evidence>
<dbReference type="PANTHER" id="PTHR23117:SF13">
    <property type="entry name" value="GUANYLATE KINASE"/>
    <property type="match status" value="1"/>
</dbReference>
<evidence type="ECO:0000256" key="4">
    <source>
        <dbReference type="ARBA" id="ARBA00022679"/>
    </source>
</evidence>
<keyword evidence="7" id="KW-0067">ATP-binding</keyword>
<dbReference type="GO" id="GO:0005524">
    <property type="term" value="F:ATP binding"/>
    <property type="evidence" value="ECO:0007669"/>
    <property type="project" value="UniProtKB-KW"/>
</dbReference>
<dbReference type="Gene3D" id="3.30.63.10">
    <property type="entry name" value="Guanylate Kinase phosphate binding domain"/>
    <property type="match status" value="1"/>
</dbReference>
<dbReference type="GO" id="GO:0005829">
    <property type="term" value="C:cytosol"/>
    <property type="evidence" value="ECO:0007669"/>
    <property type="project" value="TreeGrafter"/>
</dbReference>
<keyword evidence="4 10" id="KW-0808">Transferase</keyword>
<organism evidence="10">
    <name type="scientific">candidate division TA06 bacterium ADurb.Bin417</name>
    <dbReference type="NCBI Taxonomy" id="1852828"/>
    <lineage>
        <taxon>Bacteria</taxon>
        <taxon>Bacteria division TA06</taxon>
    </lineage>
</organism>
<accession>A0A1V5MIA9</accession>
<evidence type="ECO:0000313" key="10">
    <source>
        <dbReference type="EMBL" id="OPZ92926.1"/>
    </source>
</evidence>
<keyword evidence="6 10" id="KW-0418">Kinase</keyword>
<evidence type="ECO:0000256" key="5">
    <source>
        <dbReference type="ARBA" id="ARBA00022741"/>
    </source>
</evidence>
<gene>
    <name evidence="10" type="primary">gmk</name>
    <name evidence="10" type="ORF">BWY73_00578</name>
</gene>
<dbReference type="PROSITE" id="PS50052">
    <property type="entry name" value="GUANYLATE_KINASE_2"/>
    <property type="match status" value="1"/>
</dbReference>
<evidence type="ECO:0000256" key="8">
    <source>
        <dbReference type="ARBA" id="ARBA00030128"/>
    </source>
</evidence>
<reference evidence="10" key="1">
    <citation type="submission" date="2017-02" db="EMBL/GenBank/DDBJ databases">
        <title>Delving into the versatile metabolic prowess of the omnipresent phylum Bacteroidetes.</title>
        <authorList>
            <person name="Nobu M.K."/>
            <person name="Mei R."/>
            <person name="Narihiro T."/>
            <person name="Kuroda K."/>
            <person name="Liu W.-T."/>
        </authorList>
    </citation>
    <scope>NUCLEOTIDE SEQUENCE</scope>
    <source>
        <strain evidence="10">ADurb.Bin417</strain>
    </source>
</reference>
<dbReference type="Pfam" id="PF00625">
    <property type="entry name" value="Guanylate_kin"/>
    <property type="match status" value="1"/>
</dbReference>
<dbReference type="InterPro" id="IPR020590">
    <property type="entry name" value="Guanylate_kinase_CS"/>
</dbReference>
<dbReference type="EC" id="2.7.4.8" evidence="2"/>
<dbReference type="SUPFAM" id="SSF52540">
    <property type="entry name" value="P-loop containing nucleoside triphosphate hydrolases"/>
    <property type="match status" value="1"/>
</dbReference>
<dbReference type="EMBL" id="MWAK01000058">
    <property type="protein sequence ID" value="OPZ92926.1"/>
    <property type="molecule type" value="Genomic_DNA"/>
</dbReference>
<dbReference type="PANTHER" id="PTHR23117">
    <property type="entry name" value="GUANYLATE KINASE-RELATED"/>
    <property type="match status" value="1"/>
</dbReference>
<dbReference type="SMART" id="SM00072">
    <property type="entry name" value="GuKc"/>
    <property type="match status" value="1"/>
</dbReference>
<evidence type="ECO:0000256" key="1">
    <source>
        <dbReference type="ARBA" id="ARBA00005790"/>
    </source>
</evidence>
<dbReference type="PROSITE" id="PS00856">
    <property type="entry name" value="GUANYLATE_KINASE_1"/>
    <property type="match status" value="1"/>
</dbReference>
<comment type="caution">
    <text evidence="10">The sequence shown here is derived from an EMBL/GenBank/DDBJ whole genome shotgun (WGS) entry which is preliminary data.</text>
</comment>
<comment type="similarity">
    <text evidence="1">Belongs to the guanylate kinase family.</text>
</comment>
<dbReference type="InterPro" id="IPR008144">
    <property type="entry name" value="Guanylate_kin-like_dom"/>
</dbReference>
<feature type="domain" description="Guanylate kinase-like" evidence="9">
    <location>
        <begin position="1"/>
        <end position="180"/>
    </location>
</feature>
<dbReference type="NCBIfam" id="TIGR03263">
    <property type="entry name" value="guanyl_kin"/>
    <property type="match status" value="1"/>
</dbReference>
<dbReference type="GO" id="GO:0004385">
    <property type="term" value="F:GMP kinase activity"/>
    <property type="evidence" value="ECO:0007669"/>
    <property type="project" value="UniProtKB-EC"/>
</dbReference>